<comment type="subcellular location">
    <subcellularLocation>
        <location evidence="1">Cell membrane</location>
        <topology evidence="1">Multi-pass membrane protein</topology>
    </subcellularLocation>
</comment>
<keyword evidence="6 7" id="KW-0472">Membrane</keyword>
<keyword evidence="5 7" id="KW-1133">Transmembrane helix</keyword>
<evidence type="ECO:0000256" key="5">
    <source>
        <dbReference type="ARBA" id="ARBA00022989"/>
    </source>
</evidence>
<dbReference type="Proteomes" id="UP000294813">
    <property type="component" value="Unassembled WGS sequence"/>
</dbReference>
<gene>
    <name evidence="9" type="ORF">EDD73_11082</name>
</gene>
<keyword evidence="3" id="KW-1003">Cell membrane</keyword>
<dbReference type="InterPro" id="IPR012452">
    <property type="entry name" value="DUF1657"/>
</dbReference>
<dbReference type="Pfam" id="PF04239">
    <property type="entry name" value="DUF421"/>
    <property type="match status" value="1"/>
</dbReference>
<dbReference type="AlphaFoldDB" id="A0A4R2RMJ9"/>
<keyword evidence="10" id="KW-1185">Reference proteome</keyword>
<evidence type="ECO:0000256" key="7">
    <source>
        <dbReference type="SAM" id="Phobius"/>
    </source>
</evidence>
<evidence type="ECO:0000259" key="8">
    <source>
        <dbReference type="Pfam" id="PF04239"/>
    </source>
</evidence>
<dbReference type="InterPro" id="IPR023090">
    <property type="entry name" value="UPF0702_alpha/beta_dom_sf"/>
</dbReference>
<organism evidence="9 10">
    <name type="scientific">Heliophilum fasciatum</name>
    <dbReference type="NCBI Taxonomy" id="35700"/>
    <lineage>
        <taxon>Bacteria</taxon>
        <taxon>Bacillati</taxon>
        <taxon>Bacillota</taxon>
        <taxon>Clostridia</taxon>
        <taxon>Eubacteriales</taxon>
        <taxon>Heliobacteriaceae</taxon>
        <taxon>Heliophilum</taxon>
    </lineage>
</organism>
<evidence type="ECO:0000313" key="10">
    <source>
        <dbReference type="Proteomes" id="UP000294813"/>
    </source>
</evidence>
<evidence type="ECO:0000256" key="6">
    <source>
        <dbReference type="ARBA" id="ARBA00023136"/>
    </source>
</evidence>
<dbReference type="Gene3D" id="3.30.240.20">
    <property type="entry name" value="bsu07140 like domains"/>
    <property type="match status" value="2"/>
</dbReference>
<feature type="domain" description="YetF C-terminal" evidence="8">
    <location>
        <begin position="78"/>
        <end position="210"/>
    </location>
</feature>
<protein>
    <submittedName>
        <fullName evidence="9">Uncharacterized membrane protein YcaP (DUF421 family)</fullName>
    </submittedName>
</protein>
<evidence type="ECO:0000256" key="3">
    <source>
        <dbReference type="ARBA" id="ARBA00022475"/>
    </source>
</evidence>
<comment type="caution">
    <text evidence="9">The sequence shown here is derived from an EMBL/GenBank/DDBJ whole genome shotgun (WGS) entry which is preliminary data.</text>
</comment>
<dbReference type="RefSeq" id="WP_131919118.1">
    <property type="nucleotide sequence ID" value="NZ_JAOQNU010000010.1"/>
</dbReference>
<dbReference type="PANTHER" id="PTHR34582:SF7">
    <property type="entry name" value="UPF0702 TRANSMEMBRANE PROTEIN YDFS"/>
    <property type="match status" value="1"/>
</dbReference>
<sequence>MPDVLMFLLRTALLFVLVLVITRLIGPRQLTLFDLVTVMVLGVTAAMMTFNPALTLPGGVLLITWAALFMAMQFLAIKFKGVRDWIQGRETILINHGQVLEDKLLEARLTPEDLLSRLRRKDVFNVADVEFAIMEPTGEMSVLLAKENQPVTAKGLGMPVGHASVPQTVILDGEIMDEPLAALGLNRGWLHTELKKAGVAEENVFIAQVDSVGQLYLDLFDDAIALPHPKTKELLFATLKKNQADCELFALSTRHEATKRMYTSAAQTISDVVRDLEPLLKR</sequence>
<dbReference type="EMBL" id="SLXT01000010">
    <property type="protein sequence ID" value="TCP64383.1"/>
    <property type="molecule type" value="Genomic_DNA"/>
</dbReference>
<proteinExistence type="inferred from homology"/>
<feature type="transmembrane region" description="Helical" evidence="7">
    <location>
        <begin position="6"/>
        <end position="25"/>
    </location>
</feature>
<reference evidence="9 10" key="1">
    <citation type="submission" date="2019-03" db="EMBL/GenBank/DDBJ databases">
        <title>Genomic Encyclopedia of Type Strains, Phase IV (KMG-IV): sequencing the most valuable type-strain genomes for metagenomic binning, comparative biology and taxonomic classification.</title>
        <authorList>
            <person name="Goeker M."/>
        </authorList>
    </citation>
    <scope>NUCLEOTIDE SEQUENCE [LARGE SCALE GENOMIC DNA]</scope>
    <source>
        <strain evidence="9 10">DSM 11170</strain>
    </source>
</reference>
<evidence type="ECO:0000256" key="4">
    <source>
        <dbReference type="ARBA" id="ARBA00022692"/>
    </source>
</evidence>
<name>A0A4R2RMJ9_9FIRM</name>
<dbReference type="PANTHER" id="PTHR34582">
    <property type="entry name" value="UPF0702 TRANSMEMBRANE PROTEIN YCAP"/>
    <property type="match status" value="1"/>
</dbReference>
<evidence type="ECO:0000313" key="9">
    <source>
        <dbReference type="EMBL" id="TCP64383.1"/>
    </source>
</evidence>
<evidence type="ECO:0000256" key="2">
    <source>
        <dbReference type="ARBA" id="ARBA00006448"/>
    </source>
</evidence>
<dbReference type="Pfam" id="PF07870">
    <property type="entry name" value="DUF1657"/>
    <property type="match status" value="1"/>
</dbReference>
<dbReference type="GO" id="GO:0005886">
    <property type="term" value="C:plasma membrane"/>
    <property type="evidence" value="ECO:0007669"/>
    <property type="project" value="UniProtKB-SubCell"/>
</dbReference>
<dbReference type="InterPro" id="IPR007353">
    <property type="entry name" value="DUF421"/>
</dbReference>
<accession>A0A4R2RMJ9</accession>
<keyword evidence="4 7" id="KW-0812">Transmembrane</keyword>
<feature type="transmembrane region" description="Helical" evidence="7">
    <location>
        <begin position="32"/>
        <end position="50"/>
    </location>
</feature>
<comment type="similarity">
    <text evidence="2">Belongs to the UPF0702 family.</text>
</comment>
<dbReference type="OrthoDB" id="1682423at2"/>
<feature type="transmembrane region" description="Helical" evidence="7">
    <location>
        <begin position="56"/>
        <end position="77"/>
    </location>
</feature>
<evidence type="ECO:0000256" key="1">
    <source>
        <dbReference type="ARBA" id="ARBA00004651"/>
    </source>
</evidence>